<evidence type="ECO:0000259" key="3">
    <source>
        <dbReference type="Pfam" id="PF10081"/>
    </source>
</evidence>
<keyword evidence="5" id="KW-1185">Reference proteome</keyword>
<organism evidence="4 5">
    <name type="scientific">Gordonia sputi NBRC 100414</name>
    <dbReference type="NCBI Taxonomy" id="1089453"/>
    <lineage>
        <taxon>Bacteria</taxon>
        <taxon>Bacillati</taxon>
        <taxon>Actinomycetota</taxon>
        <taxon>Actinomycetes</taxon>
        <taxon>Mycobacteriales</taxon>
        <taxon>Gordoniaceae</taxon>
        <taxon>Gordonia</taxon>
    </lineage>
</organism>
<proteinExistence type="predicted"/>
<dbReference type="InterPro" id="IPR029058">
    <property type="entry name" value="AB_hydrolase_fold"/>
</dbReference>
<evidence type="ECO:0000313" key="4">
    <source>
        <dbReference type="EMBL" id="GAB38929.1"/>
    </source>
</evidence>
<gene>
    <name evidence="4" type="ORF">GOSPT_052_00830</name>
</gene>
<protein>
    <recommendedName>
        <fullName evidence="3">Alpha/beta-hydrolase catalytic domain-containing protein</fullName>
    </recommendedName>
</protein>
<dbReference type="Pfam" id="PF10081">
    <property type="entry name" value="Abhydrolase_9"/>
    <property type="match status" value="2"/>
</dbReference>
<dbReference type="InterPro" id="IPR027787">
    <property type="entry name" value="Alpha/beta-hydrolase_catalytic"/>
</dbReference>
<dbReference type="eggNOG" id="COG4425">
    <property type="taxonomic scope" value="Bacteria"/>
</dbReference>
<feature type="domain" description="Alpha/beta-hydrolase catalytic" evidence="3">
    <location>
        <begin position="165"/>
        <end position="304"/>
    </location>
</feature>
<keyword evidence="2" id="KW-0812">Transmembrane</keyword>
<keyword evidence="2" id="KW-0472">Membrane</keyword>
<feature type="region of interest" description="Disordered" evidence="1">
    <location>
        <begin position="385"/>
        <end position="408"/>
    </location>
</feature>
<reference evidence="4 5" key="1">
    <citation type="submission" date="2012-02" db="EMBL/GenBank/DDBJ databases">
        <title>Whole genome shotgun sequence of Gordonia sputi NBRC 100414.</title>
        <authorList>
            <person name="Yoshida I."/>
            <person name="Hosoyama A."/>
            <person name="Tsuchikane K."/>
            <person name="Katsumata H."/>
            <person name="Yamazaki S."/>
            <person name="Fujita N."/>
        </authorList>
    </citation>
    <scope>NUCLEOTIDE SEQUENCE [LARGE SCALE GENOMIC DNA]</scope>
    <source>
        <strain evidence="4 5">NBRC 100414</strain>
    </source>
</reference>
<dbReference type="AlphaFoldDB" id="H5TZM1"/>
<evidence type="ECO:0000256" key="1">
    <source>
        <dbReference type="SAM" id="MobiDB-lite"/>
    </source>
</evidence>
<sequence length="408" mass="42006">MTIPGTDRALTAPSPPHPAIAWAIVLAAGVGLWPSPLPRTPWLAGVVVAVCAAVAVSATMVGLRLCHRSRRATRWSPTIAAGAFLTVAAAANMWWQNGIRSELGYAPVGIEWLAFLIGPTLAVVAAIVWLPRLSALAVAGAVSVVAGLLTPASGTASASTLSAQVTSARDANALVQQWVDAGGRGDDAVLIAVPTGSGWIDAGAVTAIGERVGRMHTITPRYASTQSWRAFVTDRDAAGRASVAVVAAVTSALDSVPAQQRPRIILYGQSLGAIGAETARVWADDHRPGTVSATVLSGVPADTVATHTHGSPRIVMANATDPVTTWSAAEIWRTPSRPSETVTVGKPTRRVPWLPVVTFVQNSADLAGSLDGPAGVGHRYSGLDQARGLPGTDQTIGPRAASYAAPTR</sequence>
<dbReference type="SUPFAM" id="SSF53474">
    <property type="entry name" value="alpha/beta-Hydrolases"/>
    <property type="match status" value="1"/>
</dbReference>
<dbReference type="RefSeq" id="WP_005205257.1">
    <property type="nucleotide sequence ID" value="NZ_BAFC01000052.1"/>
</dbReference>
<comment type="caution">
    <text evidence="4">The sequence shown here is derived from an EMBL/GenBank/DDBJ whole genome shotgun (WGS) entry which is preliminary data.</text>
</comment>
<evidence type="ECO:0000313" key="5">
    <source>
        <dbReference type="Proteomes" id="UP000005845"/>
    </source>
</evidence>
<feature type="domain" description="Alpha/beta-hydrolase catalytic" evidence="3">
    <location>
        <begin position="310"/>
        <end position="382"/>
    </location>
</feature>
<keyword evidence="2" id="KW-1133">Transmembrane helix</keyword>
<feature type="transmembrane region" description="Helical" evidence="2">
    <location>
        <begin position="75"/>
        <end position="95"/>
    </location>
</feature>
<dbReference type="ESTHER" id="9actn-a0a1a0j0v8">
    <property type="family name" value="Abhydrolase_9"/>
</dbReference>
<feature type="transmembrane region" description="Helical" evidence="2">
    <location>
        <begin position="20"/>
        <end position="36"/>
    </location>
</feature>
<name>H5TZM1_9ACTN</name>
<accession>H5TZM1</accession>
<feature type="transmembrane region" description="Helical" evidence="2">
    <location>
        <begin position="110"/>
        <end position="130"/>
    </location>
</feature>
<evidence type="ECO:0000256" key="2">
    <source>
        <dbReference type="SAM" id="Phobius"/>
    </source>
</evidence>
<feature type="transmembrane region" description="Helical" evidence="2">
    <location>
        <begin position="42"/>
        <end position="63"/>
    </location>
</feature>
<dbReference type="Proteomes" id="UP000005845">
    <property type="component" value="Unassembled WGS sequence"/>
</dbReference>
<dbReference type="EMBL" id="BAFC01000052">
    <property type="protein sequence ID" value="GAB38929.1"/>
    <property type="molecule type" value="Genomic_DNA"/>
</dbReference>